<accession>A0A415G6Q5</accession>
<dbReference type="AlphaFoldDB" id="A0A415G6Q5"/>
<dbReference type="Gene3D" id="3.90.1720.10">
    <property type="entry name" value="endopeptidase domain like (from Nostoc punctiforme)"/>
    <property type="match status" value="1"/>
</dbReference>
<name>A0A415G6Q5_9FIRM</name>
<dbReference type="SUPFAM" id="SSF54001">
    <property type="entry name" value="Cysteine proteinases"/>
    <property type="match status" value="1"/>
</dbReference>
<evidence type="ECO:0000256" key="1">
    <source>
        <dbReference type="SAM" id="MobiDB-lite"/>
    </source>
</evidence>
<evidence type="ECO:0000259" key="3">
    <source>
        <dbReference type="Pfam" id="PF05257"/>
    </source>
</evidence>
<comment type="caution">
    <text evidence="4">The sequence shown here is derived from an EMBL/GenBank/DDBJ whole genome shotgun (WGS) entry which is preliminary data.</text>
</comment>
<keyword evidence="2" id="KW-0472">Membrane</keyword>
<feature type="transmembrane region" description="Helical" evidence="2">
    <location>
        <begin position="274"/>
        <end position="298"/>
    </location>
</feature>
<reference evidence="4 5" key="1">
    <citation type="submission" date="2018-08" db="EMBL/GenBank/DDBJ databases">
        <title>A genome reference for cultivated species of the human gut microbiota.</title>
        <authorList>
            <person name="Zou Y."/>
            <person name="Xue W."/>
            <person name="Luo G."/>
        </authorList>
    </citation>
    <scope>NUCLEOTIDE SEQUENCE [LARGE SCALE GENOMIC DNA]</scope>
    <source>
        <strain evidence="4 5">AF45-14BH</strain>
    </source>
</reference>
<keyword evidence="2" id="KW-1133">Transmembrane helix</keyword>
<feature type="domain" description="Peptidase C51" evidence="3">
    <location>
        <begin position="344"/>
        <end position="432"/>
    </location>
</feature>
<evidence type="ECO:0000313" key="4">
    <source>
        <dbReference type="EMBL" id="RHK38639.1"/>
    </source>
</evidence>
<keyword evidence="2" id="KW-0812">Transmembrane</keyword>
<proteinExistence type="predicted"/>
<dbReference type="Pfam" id="PF05257">
    <property type="entry name" value="CHAP"/>
    <property type="match status" value="1"/>
</dbReference>
<dbReference type="InterPro" id="IPR007921">
    <property type="entry name" value="CHAP_dom"/>
</dbReference>
<feature type="compositionally biased region" description="Basic and acidic residues" evidence="1">
    <location>
        <begin position="102"/>
        <end position="115"/>
    </location>
</feature>
<dbReference type="EMBL" id="QRNJ01000032">
    <property type="protein sequence ID" value="RHK38639.1"/>
    <property type="molecule type" value="Genomic_DNA"/>
</dbReference>
<feature type="region of interest" description="Disordered" evidence="1">
    <location>
        <begin position="82"/>
        <end position="173"/>
    </location>
</feature>
<protein>
    <submittedName>
        <fullName evidence="4">CHAP domain-containing protein</fullName>
    </submittedName>
</protein>
<gene>
    <name evidence="4" type="ORF">DW068_09060</name>
</gene>
<sequence>MLMAVKKAKEASFKKMDSAFATSQSAIQKVKNTDPLNGNEEQEQGNENVSIDPAHYLSKKEKKEWKRLSYTAKQRYIRQAERQLKRQKKRNGIAKTEPSSVQEKEKQAAKIFSKERKYRSNTWKEPVDKKEIGSHGGNGEIASKSRDSRVAIRSQSTVAGGEKAADIASSSTSAETAKAAGNAATKTVDTAAASTGAGLAALVAKKTAENFKEMLQQKNTAIESQRIKTQTKLSQIIEENKTGAGSPGVAAAAMLASVVVTVMYFAVQIAVTIFFVLLILLIPIIVIVSFLGIIITLLSGFAAAVDNTDYASGSGASIVAVAVQEIGYHEGAGNHTKYGVYTGTDGMSWCHAFVSWCANECGFIESNIIPKTAACETGRQWFIHKQQYQKAGSYTPETGDIIYFDKGGVGESHHVGIVEYVENGIVHTIEGNKNNQVMRGHYELAYKGIMGYGTPDYPDEGLTSSTASEILSKAQEIGKMMVEEKWVYSNTDLKGSLAAAEQSAKRTNCAHGVCLVLQEVGLLKKGQIFFGNKSGELSCNGTVRKQIEKGFDIIKTGGKKSKDLDLKPGDICLFKGHTNIYAGKDENGKTYWYDFGRDQTKDKKPGSVFVKSVRKGEINWAVITVILRVKDQDSYGSGKTINIPSPYGDSFTYMGWSLITSTGSNQYKLRVKTGEHYDVNGFGKIGDRYVIACTPTFGKIGDEIDFVLANGRVIHGVMGDEKNMSDAGCNKWGHDGGHSVVEFVVNKSMWYHTGKTVTRFHPEWAKSRVVKAVNLGKNHLR</sequence>
<feature type="region of interest" description="Disordered" evidence="1">
    <location>
        <begin position="21"/>
        <end position="58"/>
    </location>
</feature>
<organism evidence="4 5">
    <name type="scientific">Anaerobutyricum hallii</name>
    <dbReference type="NCBI Taxonomy" id="39488"/>
    <lineage>
        <taxon>Bacteria</taxon>
        <taxon>Bacillati</taxon>
        <taxon>Bacillota</taxon>
        <taxon>Clostridia</taxon>
        <taxon>Lachnospirales</taxon>
        <taxon>Lachnospiraceae</taxon>
        <taxon>Anaerobutyricum</taxon>
    </lineage>
</organism>
<dbReference type="InterPro" id="IPR038765">
    <property type="entry name" value="Papain-like_cys_pep_sf"/>
</dbReference>
<dbReference type="Proteomes" id="UP000283497">
    <property type="component" value="Unassembled WGS sequence"/>
</dbReference>
<evidence type="ECO:0000313" key="5">
    <source>
        <dbReference type="Proteomes" id="UP000283497"/>
    </source>
</evidence>
<evidence type="ECO:0000256" key="2">
    <source>
        <dbReference type="SAM" id="Phobius"/>
    </source>
</evidence>
<feature type="transmembrane region" description="Helical" evidence="2">
    <location>
        <begin position="248"/>
        <end position="267"/>
    </location>
</feature>